<reference evidence="5 6" key="1">
    <citation type="submission" date="2018-06" db="EMBL/GenBank/DDBJ databases">
        <authorList>
            <consortium name="Pathogen Informatics"/>
            <person name="Doyle S."/>
        </authorList>
    </citation>
    <scope>NUCLEOTIDE SEQUENCE [LARGE SCALE GENOMIC DNA]</scope>
    <source>
        <strain evidence="5 6">NCTC13940</strain>
    </source>
</reference>
<dbReference type="InterPro" id="IPR050661">
    <property type="entry name" value="BglG_antiterminators"/>
</dbReference>
<feature type="domain" description="Mga helix-turn-helix" evidence="3">
    <location>
        <begin position="74"/>
        <end position="159"/>
    </location>
</feature>
<dbReference type="Gene3D" id="3.40.50.2300">
    <property type="match status" value="1"/>
</dbReference>
<dbReference type="Pfam" id="PF05043">
    <property type="entry name" value="Mga"/>
    <property type="match status" value="1"/>
</dbReference>
<gene>
    <name evidence="5" type="primary">atxA_1</name>
    <name evidence="5" type="ORF">NCTC13940_01176</name>
</gene>
<organism evidence="5 6">
    <name type="scientific">Listeria fleischmannii subsp. fleischmannii</name>
    <dbReference type="NCBI Taxonomy" id="1671902"/>
    <lineage>
        <taxon>Bacteria</taxon>
        <taxon>Bacillati</taxon>
        <taxon>Bacillota</taxon>
        <taxon>Bacilli</taxon>
        <taxon>Bacillales</taxon>
        <taxon>Listeriaceae</taxon>
        <taxon>Listeria</taxon>
    </lineage>
</organism>
<dbReference type="InterPro" id="IPR036390">
    <property type="entry name" value="WH_DNA-bd_sf"/>
</dbReference>
<evidence type="ECO:0000256" key="2">
    <source>
        <dbReference type="ARBA" id="ARBA00023163"/>
    </source>
</evidence>
<proteinExistence type="predicted"/>
<name>A0A2X3GKI6_9LIST</name>
<dbReference type="Proteomes" id="UP000250257">
    <property type="component" value="Unassembled WGS sequence"/>
</dbReference>
<protein>
    <submittedName>
        <fullName evidence="5">Anthrax toxin expression trans-acting positive regulator</fullName>
    </submittedName>
</protein>
<evidence type="ECO:0000313" key="5">
    <source>
        <dbReference type="EMBL" id="SQC68752.1"/>
    </source>
</evidence>
<evidence type="ECO:0000256" key="1">
    <source>
        <dbReference type="ARBA" id="ARBA00023015"/>
    </source>
</evidence>
<dbReference type="Pfam" id="PF08280">
    <property type="entry name" value="HTH_Mga"/>
    <property type="match status" value="1"/>
</dbReference>
<accession>A0A2X3GKI6</accession>
<dbReference type="InterPro" id="IPR036388">
    <property type="entry name" value="WH-like_DNA-bd_sf"/>
</dbReference>
<evidence type="ECO:0000313" key="6">
    <source>
        <dbReference type="Proteomes" id="UP000250257"/>
    </source>
</evidence>
<dbReference type="RefSeq" id="WP_059139980.1">
    <property type="nucleotide sequence ID" value="NZ_UAWT01000012.1"/>
</dbReference>
<evidence type="ECO:0000259" key="3">
    <source>
        <dbReference type="Pfam" id="PF05043"/>
    </source>
</evidence>
<dbReference type="STRING" id="1214117.LFLEISCH_06631"/>
<dbReference type="EMBL" id="UAWT01000012">
    <property type="protein sequence ID" value="SQC68752.1"/>
    <property type="molecule type" value="Genomic_DNA"/>
</dbReference>
<dbReference type="Gene3D" id="1.10.10.10">
    <property type="entry name" value="Winged helix-like DNA-binding domain superfamily/Winged helix DNA-binding domain"/>
    <property type="match status" value="1"/>
</dbReference>
<dbReference type="PANTHER" id="PTHR30185">
    <property type="entry name" value="CRYPTIC BETA-GLUCOSIDE BGL OPERON ANTITERMINATOR"/>
    <property type="match status" value="1"/>
</dbReference>
<dbReference type="SUPFAM" id="SSF46785">
    <property type="entry name" value="Winged helix' DNA-binding domain"/>
    <property type="match status" value="1"/>
</dbReference>
<sequence>MRSLLEKTTRRRMELLEILSADNRWYKLEDLAEKLDCSKRTLNNDIAVIQGDLMEGWLLITSRKLGIQMQTPDNAHVDKLYQYFMQHSMSIKLLLGTFYSQNRTVEEWADELFTSPSSLYRLIHRIRKKMAIYGVTLNINPVYVTGKESQVRYFFSQLFYTTFGIDKWPFQADDRESIDRYIATQESIVGYRFVYPHRQERFVWLQVSLERIRQGYFIDLAEIAVPFYERKAELQNSFKQLEKDTGVVLNEGERYGIKLLQLQGLGYEKDANIQASLTFFKSCVPLKLAQAEELLDNIVTLYNHAYPPNKDEILLQLLSYLLYLEQFVEFDSFIVSKRGYVTNVLNKEFPIFCEAVRKAVADIKIANLKAETVIFFLGTLWKGLAEETRKEIEPVRILVASQLSVSNTRFLKSIVASRFQNQVILFEMKEANLNEEDLLAKKIDFILADFATENYTCVPTVEVNYFPSERDWRNIRKKIHSVQKEKMARDE</sequence>
<dbReference type="InterPro" id="IPR013199">
    <property type="entry name" value="HTH_Mga_DNA-bd_dom"/>
</dbReference>
<dbReference type="PANTHER" id="PTHR30185:SF18">
    <property type="entry name" value="TRANSCRIPTIONAL REGULATOR MTLR"/>
    <property type="match status" value="1"/>
</dbReference>
<evidence type="ECO:0000259" key="4">
    <source>
        <dbReference type="Pfam" id="PF08280"/>
    </source>
</evidence>
<keyword evidence="1" id="KW-0805">Transcription regulation</keyword>
<dbReference type="InterPro" id="IPR007737">
    <property type="entry name" value="Mga_HTH"/>
</dbReference>
<dbReference type="AlphaFoldDB" id="A0A2X3GKI6"/>
<keyword evidence="2" id="KW-0804">Transcription</keyword>
<feature type="domain" description="M protein trans-acting positive regulator (MGA) HTH" evidence="4">
    <location>
        <begin position="6"/>
        <end position="63"/>
    </location>
</feature>